<evidence type="ECO:0000313" key="3">
    <source>
        <dbReference type="Proteomes" id="UP000326611"/>
    </source>
</evidence>
<feature type="region of interest" description="Disordered" evidence="1">
    <location>
        <begin position="169"/>
        <end position="202"/>
    </location>
</feature>
<dbReference type="EMBL" id="CABVIY010000003">
    <property type="protein sequence ID" value="VVP82149.1"/>
    <property type="molecule type" value="Genomic_DNA"/>
</dbReference>
<dbReference type="RefSeq" id="WP_150770478.1">
    <property type="nucleotide sequence ID" value="NZ_CABVIY010000003.1"/>
</dbReference>
<dbReference type="AlphaFoldDB" id="A0A5E7S765"/>
<evidence type="ECO:0000313" key="2">
    <source>
        <dbReference type="EMBL" id="VVP82149.1"/>
    </source>
</evidence>
<name>A0A5E7S765_PSEFL</name>
<reference evidence="2 3" key="1">
    <citation type="submission" date="2019-09" db="EMBL/GenBank/DDBJ databases">
        <authorList>
            <person name="Chandra G."/>
            <person name="Truman W A."/>
        </authorList>
    </citation>
    <scope>NUCLEOTIDE SEQUENCE [LARGE SCALE GENOMIC DNA]</scope>
    <source>
        <strain evidence="2">PS918</strain>
    </source>
</reference>
<dbReference type="Proteomes" id="UP000326611">
    <property type="component" value="Unassembled WGS sequence"/>
</dbReference>
<sequence length="202" mass="22675">MARKAIGKTSERALRAEFNKKNPLPKKLEFLDGVKFTSIAYVTLPDKVKESTLIEFTPKQVQELLVRREVRYGGALRFLNDRKVKVKPAPVGEALKRAGEVIESLQQANAEAATRMEELSAELSKQKRRVLSKDRELGEAHIQLASANATCERFESQIRSYKAQIEELLGRSTSPGGRSPADAWEEHQPGGWLHKTNLGRPK</sequence>
<gene>
    <name evidence="2" type="ORF">PS918_02403</name>
</gene>
<proteinExistence type="predicted"/>
<dbReference type="SUPFAM" id="SSF57997">
    <property type="entry name" value="Tropomyosin"/>
    <property type="match status" value="1"/>
</dbReference>
<accession>A0A5E7S765</accession>
<organism evidence="2 3">
    <name type="scientific">Pseudomonas fluorescens</name>
    <dbReference type="NCBI Taxonomy" id="294"/>
    <lineage>
        <taxon>Bacteria</taxon>
        <taxon>Pseudomonadati</taxon>
        <taxon>Pseudomonadota</taxon>
        <taxon>Gammaproteobacteria</taxon>
        <taxon>Pseudomonadales</taxon>
        <taxon>Pseudomonadaceae</taxon>
        <taxon>Pseudomonas</taxon>
    </lineage>
</organism>
<dbReference type="OrthoDB" id="9911763at2"/>
<protein>
    <submittedName>
        <fullName evidence="2">Uncharacterized protein</fullName>
    </submittedName>
</protein>
<evidence type="ECO:0000256" key="1">
    <source>
        <dbReference type="SAM" id="MobiDB-lite"/>
    </source>
</evidence>